<reference evidence="2 3" key="1">
    <citation type="submission" date="2024-09" db="EMBL/GenBank/DDBJ databases">
        <authorList>
            <person name="Sun Q."/>
            <person name="Mori K."/>
        </authorList>
    </citation>
    <scope>NUCLEOTIDE SEQUENCE [LARGE SCALE GENOMIC DNA]</scope>
    <source>
        <strain evidence="2 3">ATCC 51272</strain>
    </source>
</reference>
<dbReference type="EMBL" id="JBHLZF010000001">
    <property type="protein sequence ID" value="MFB9896848.1"/>
    <property type="molecule type" value="Genomic_DNA"/>
</dbReference>
<protein>
    <submittedName>
        <fullName evidence="2">DUF4492 domain-containing protein</fullName>
    </submittedName>
</protein>
<dbReference type="Pfam" id="PF14899">
    <property type="entry name" value="DUF4492"/>
    <property type="match status" value="1"/>
</dbReference>
<dbReference type="InterPro" id="IPR027853">
    <property type="entry name" value="DUF4492"/>
</dbReference>
<evidence type="ECO:0000313" key="3">
    <source>
        <dbReference type="Proteomes" id="UP001589688"/>
    </source>
</evidence>
<sequence length="79" mass="9353">MNFKSSKLYRLMRGTYRLYRDGFREMTLGRTLWAVILIKLFVIFAVLKLFFFPNFISDHAQKGHEPEFVSSRILPAPQP</sequence>
<gene>
    <name evidence="2" type="ORF">ACFFK8_03220</name>
</gene>
<comment type="caution">
    <text evidence="2">The sequence shown here is derived from an EMBL/GenBank/DDBJ whole genome shotgun (WGS) entry which is preliminary data.</text>
</comment>
<keyword evidence="1" id="KW-1133">Transmembrane helix</keyword>
<accession>A0ABV5ZHJ6</accession>
<evidence type="ECO:0000256" key="1">
    <source>
        <dbReference type="SAM" id="Phobius"/>
    </source>
</evidence>
<keyword evidence="1" id="KW-0472">Membrane</keyword>
<dbReference type="RefSeq" id="WP_027952837.1">
    <property type="nucleotide sequence ID" value="NZ_JADU01000037.1"/>
</dbReference>
<name>A0ABV5ZHJ6_9BACT</name>
<feature type="transmembrane region" description="Helical" evidence="1">
    <location>
        <begin position="32"/>
        <end position="52"/>
    </location>
</feature>
<keyword evidence="1" id="KW-0812">Transmembrane</keyword>
<proteinExistence type="predicted"/>
<organism evidence="2 3">
    <name type="scientific">Hallella seregens ATCC 51272</name>
    <dbReference type="NCBI Taxonomy" id="1336250"/>
    <lineage>
        <taxon>Bacteria</taxon>
        <taxon>Pseudomonadati</taxon>
        <taxon>Bacteroidota</taxon>
        <taxon>Bacteroidia</taxon>
        <taxon>Bacteroidales</taxon>
        <taxon>Prevotellaceae</taxon>
        <taxon>Hallella</taxon>
    </lineage>
</organism>
<dbReference type="Proteomes" id="UP001589688">
    <property type="component" value="Unassembled WGS sequence"/>
</dbReference>
<evidence type="ECO:0000313" key="2">
    <source>
        <dbReference type="EMBL" id="MFB9896848.1"/>
    </source>
</evidence>
<keyword evidence="3" id="KW-1185">Reference proteome</keyword>